<feature type="transmembrane region" description="Helical" evidence="5">
    <location>
        <begin position="192"/>
        <end position="218"/>
    </location>
</feature>
<keyword evidence="3 5" id="KW-1133">Transmembrane helix</keyword>
<feature type="transmembrane region" description="Helical" evidence="5">
    <location>
        <begin position="70"/>
        <end position="90"/>
    </location>
</feature>
<reference evidence="6 7" key="1">
    <citation type="journal article" date="2024" name="Chem. Sci.">
        <title>Discovery of megapolipeptins by genome mining of a Burkholderiales bacteria collection.</title>
        <authorList>
            <person name="Paulo B.S."/>
            <person name="Recchia M.J.J."/>
            <person name="Lee S."/>
            <person name="Fergusson C.H."/>
            <person name="Romanowski S.B."/>
            <person name="Hernandez A."/>
            <person name="Krull N."/>
            <person name="Liu D.Y."/>
            <person name="Cavanagh H."/>
            <person name="Bos A."/>
            <person name="Gray C.A."/>
            <person name="Murphy B.T."/>
            <person name="Linington R.G."/>
            <person name="Eustaquio A.S."/>
        </authorList>
    </citation>
    <scope>NUCLEOTIDE SEQUENCE [LARGE SCALE GENOMIC DNA]</scope>
    <source>
        <strain evidence="6 7">RL21-008-BIB-A</strain>
    </source>
</reference>
<keyword evidence="2 5" id="KW-0812">Transmembrane</keyword>
<feature type="transmembrane region" description="Helical" evidence="5">
    <location>
        <begin position="96"/>
        <end position="114"/>
    </location>
</feature>
<protein>
    <recommendedName>
        <fullName evidence="5">Probable membrane transporter protein</fullName>
    </recommendedName>
</protein>
<dbReference type="EMBL" id="JAQQFM010000003">
    <property type="protein sequence ID" value="MFL9923905.1"/>
    <property type="molecule type" value="Genomic_DNA"/>
</dbReference>
<accession>A0ABW9A6A7</accession>
<evidence type="ECO:0000313" key="6">
    <source>
        <dbReference type="EMBL" id="MFL9923905.1"/>
    </source>
</evidence>
<dbReference type="InterPro" id="IPR051598">
    <property type="entry name" value="TSUP/Inactive_protease-like"/>
</dbReference>
<evidence type="ECO:0000256" key="1">
    <source>
        <dbReference type="ARBA" id="ARBA00004141"/>
    </source>
</evidence>
<dbReference type="Proteomes" id="UP001629246">
    <property type="component" value="Unassembled WGS sequence"/>
</dbReference>
<comment type="similarity">
    <text evidence="5">Belongs to the 4-toluene sulfonate uptake permease (TSUP) (TC 2.A.102) family.</text>
</comment>
<keyword evidence="5" id="KW-1003">Cell membrane</keyword>
<keyword evidence="4 5" id="KW-0472">Membrane</keyword>
<evidence type="ECO:0000256" key="2">
    <source>
        <dbReference type="ARBA" id="ARBA00022692"/>
    </source>
</evidence>
<feature type="transmembrane region" description="Helical" evidence="5">
    <location>
        <begin position="158"/>
        <end position="186"/>
    </location>
</feature>
<dbReference type="PANTHER" id="PTHR43701:SF2">
    <property type="entry name" value="MEMBRANE TRANSPORTER PROTEIN YJNA-RELATED"/>
    <property type="match status" value="1"/>
</dbReference>
<comment type="subcellular location">
    <subcellularLocation>
        <location evidence="5">Cell membrane</location>
        <topology evidence="5">Multi-pass membrane protein</topology>
    </subcellularLocation>
    <subcellularLocation>
        <location evidence="1">Membrane</location>
        <topology evidence="1">Multi-pass membrane protein</topology>
    </subcellularLocation>
</comment>
<comment type="caution">
    <text evidence="6">The sequence shown here is derived from an EMBL/GenBank/DDBJ whole genome shotgun (WGS) entry which is preliminary data.</text>
</comment>
<feature type="transmembrane region" description="Helical" evidence="5">
    <location>
        <begin position="256"/>
        <end position="278"/>
    </location>
</feature>
<dbReference type="InterPro" id="IPR002781">
    <property type="entry name" value="TM_pro_TauE-like"/>
</dbReference>
<evidence type="ECO:0000256" key="3">
    <source>
        <dbReference type="ARBA" id="ARBA00022989"/>
    </source>
</evidence>
<evidence type="ECO:0000313" key="7">
    <source>
        <dbReference type="Proteomes" id="UP001629246"/>
    </source>
</evidence>
<evidence type="ECO:0000256" key="4">
    <source>
        <dbReference type="ARBA" id="ARBA00023136"/>
    </source>
</evidence>
<gene>
    <name evidence="6" type="ORF">PQR62_06510</name>
</gene>
<dbReference type="RefSeq" id="WP_408156013.1">
    <property type="nucleotide sequence ID" value="NZ_JAQQFM010000003.1"/>
</dbReference>
<dbReference type="PANTHER" id="PTHR43701">
    <property type="entry name" value="MEMBRANE TRANSPORTER PROTEIN MJ0441-RELATED"/>
    <property type="match status" value="1"/>
</dbReference>
<feature type="transmembrane region" description="Helical" evidence="5">
    <location>
        <begin position="225"/>
        <end position="244"/>
    </location>
</feature>
<organism evidence="6 7">
    <name type="scientific">Herbaspirillum lusitanum</name>
    <dbReference type="NCBI Taxonomy" id="213312"/>
    <lineage>
        <taxon>Bacteria</taxon>
        <taxon>Pseudomonadati</taxon>
        <taxon>Pseudomonadota</taxon>
        <taxon>Betaproteobacteria</taxon>
        <taxon>Burkholderiales</taxon>
        <taxon>Oxalobacteraceae</taxon>
        <taxon>Herbaspirillum</taxon>
    </lineage>
</organism>
<evidence type="ECO:0000256" key="5">
    <source>
        <dbReference type="RuleBase" id="RU363041"/>
    </source>
</evidence>
<dbReference type="Pfam" id="PF01925">
    <property type="entry name" value="TauE"/>
    <property type="match status" value="1"/>
</dbReference>
<proteinExistence type="inferred from homology"/>
<name>A0ABW9A6A7_9BURK</name>
<feature type="transmembrane region" description="Helical" evidence="5">
    <location>
        <begin position="43"/>
        <end position="61"/>
    </location>
</feature>
<keyword evidence="7" id="KW-1185">Reference proteome</keyword>
<sequence length="281" mass="28886">MLLTLLLGTAIGCLLGLTGAGGGILAVPALVLGLGFSLTDATPVSLLAVGAAALLGSLDGLRKGIVRYKAALLMAAAGALLTPLGIWIAHNAPTRWLMNVFALVMLIAAVRMLAQSRNSAGESGALAKQHTQALSVRHKNCMLDPATGKLKWDLRCTLTLAGIGSCAGLLTGMLGVGGGFLIVPAFRRFSNVGMHGIVATSLMVIALVSGSAVIGMLIHGVRIGTGGWIFVMAALAGMLLGRVLMPLIPARLLQRIFALVVFAVALFLLIRTNLPFILPAA</sequence>